<feature type="region of interest" description="Disordered" evidence="1">
    <location>
        <begin position="40"/>
        <end position="65"/>
    </location>
</feature>
<dbReference type="EMBL" id="CP021744">
    <property type="protein sequence ID" value="ARZ70929.1"/>
    <property type="molecule type" value="Genomic_DNA"/>
</dbReference>
<evidence type="ECO:0000313" key="3">
    <source>
        <dbReference type="Proteomes" id="UP000195755"/>
    </source>
</evidence>
<reference evidence="2 3" key="1">
    <citation type="submission" date="2017-06" db="EMBL/GenBank/DDBJ databases">
        <title>Streptomyces albireticuli Genome sequencing and assembly.</title>
        <authorList>
            <person name="Wang Y."/>
            <person name="Du B."/>
            <person name="Ding Y."/>
            <person name="Liu H."/>
            <person name="Hou Q."/>
            <person name="Liu K."/>
            <person name="Yao L."/>
            <person name="Wang C."/>
        </authorList>
    </citation>
    <scope>NUCLEOTIDE SEQUENCE [LARGE SCALE GENOMIC DNA]</scope>
    <source>
        <strain evidence="2 3">MDJK11</strain>
    </source>
</reference>
<evidence type="ECO:0000256" key="1">
    <source>
        <dbReference type="SAM" id="MobiDB-lite"/>
    </source>
</evidence>
<name>A0A1Z2L9D3_9ACTN</name>
<proteinExistence type="predicted"/>
<gene>
    <name evidence="2" type="ORF">SMD11_5341</name>
</gene>
<feature type="compositionally biased region" description="Pro residues" evidence="1">
    <location>
        <begin position="56"/>
        <end position="65"/>
    </location>
</feature>
<accession>A0A1Z2L9D3</accession>
<dbReference type="Proteomes" id="UP000195755">
    <property type="component" value="Chromosome"/>
</dbReference>
<dbReference type="AlphaFoldDB" id="A0A1Z2L9D3"/>
<sequence>MAITPLAAAAVIKLFLATCRMTLLPLLPYRAEHAWAHEAHAQEDRTAPEARTQRTPEPPFTPFTG</sequence>
<organism evidence="2 3">
    <name type="scientific">Streptomyces albireticuli</name>
    <dbReference type="NCBI Taxonomy" id="1940"/>
    <lineage>
        <taxon>Bacteria</taxon>
        <taxon>Bacillati</taxon>
        <taxon>Actinomycetota</taxon>
        <taxon>Actinomycetes</taxon>
        <taxon>Kitasatosporales</taxon>
        <taxon>Streptomycetaceae</taxon>
        <taxon>Streptomyces</taxon>
    </lineage>
</organism>
<feature type="compositionally biased region" description="Basic and acidic residues" evidence="1">
    <location>
        <begin position="40"/>
        <end position="54"/>
    </location>
</feature>
<protein>
    <submittedName>
        <fullName evidence="2">Uncharacterized protein</fullName>
    </submittedName>
</protein>
<evidence type="ECO:0000313" key="2">
    <source>
        <dbReference type="EMBL" id="ARZ70929.1"/>
    </source>
</evidence>
<dbReference type="KEGG" id="salj:SMD11_5341"/>